<organism evidence="1 2">
    <name type="scientific">Hoylesella buccalis DNF00853</name>
    <dbReference type="NCBI Taxonomy" id="1401074"/>
    <lineage>
        <taxon>Bacteria</taxon>
        <taxon>Pseudomonadati</taxon>
        <taxon>Bacteroidota</taxon>
        <taxon>Bacteroidia</taxon>
        <taxon>Bacteroidales</taxon>
        <taxon>Prevotellaceae</taxon>
        <taxon>Hoylesella</taxon>
    </lineage>
</organism>
<dbReference type="EMBL" id="JRNN01000035">
    <property type="protein sequence ID" value="KGF35805.1"/>
    <property type="molecule type" value="Genomic_DNA"/>
</dbReference>
<dbReference type="AlphaFoldDB" id="A0A095ZM46"/>
<evidence type="ECO:0000313" key="2">
    <source>
        <dbReference type="Proteomes" id="UP000029556"/>
    </source>
</evidence>
<evidence type="ECO:0000313" key="1">
    <source>
        <dbReference type="EMBL" id="KGF35805.1"/>
    </source>
</evidence>
<reference evidence="1 2" key="1">
    <citation type="submission" date="2014-07" db="EMBL/GenBank/DDBJ databases">
        <authorList>
            <person name="McCorrison J."/>
            <person name="Sanka R."/>
            <person name="Torralba M."/>
            <person name="Gillis M."/>
            <person name="Haft D.H."/>
            <person name="Methe B."/>
            <person name="Sutton G."/>
            <person name="Nelson K.E."/>
        </authorList>
    </citation>
    <scope>NUCLEOTIDE SEQUENCE [LARGE SCALE GENOMIC DNA]</scope>
    <source>
        <strain evidence="1 2">DNF00853</strain>
    </source>
</reference>
<gene>
    <name evidence="1" type="ORF">HMPREF2137_03700</name>
</gene>
<dbReference type="Proteomes" id="UP000029556">
    <property type="component" value="Unassembled WGS sequence"/>
</dbReference>
<protein>
    <submittedName>
        <fullName evidence="1">Uncharacterized protein</fullName>
    </submittedName>
</protein>
<comment type="caution">
    <text evidence="1">The sequence shown here is derived from an EMBL/GenBank/DDBJ whole genome shotgun (WGS) entry which is preliminary data.</text>
</comment>
<accession>A0A095ZM46</accession>
<name>A0A095ZM46_9BACT</name>
<sequence length="81" mass="9518">MLPNTLKIESVDNHWYRFVVCQNLILFIGKSIAFVPFWACNKLPFALLLLCYCAIKSLSLRAKSFAFECKEVKTYQKRHMK</sequence>
<proteinExistence type="predicted"/>